<dbReference type="EMBL" id="MCGR01000005">
    <property type="protein sequence ID" value="ORY89831.1"/>
    <property type="molecule type" value="Genomic_DNA"/>
</dbReference>
<evidence type="ECO:0000256" key="2">
    <source>
        <dbReference type="ARBA" id="ARBA00022737"/>
    </source>
</evidence>
<dbReference type="GO" id="GO:0000978">
    <property type="term" value="F:RNA polymerase II cis-regulatory region sequence-specific DNA binding"/>
    <property type="evidence" value="ECO:0007669"/>
    <property type="project" value="UniProtKB-ARBA"/>
</dbReference>
<keyword evidence="2" id="KW-0677">Repeat</keyword>
<dbReference type="PROSITE" id="PS00028">
    <property type="entry name" value="ZINC_FINGER_C2H2_1"/>
    <property type="match status" value="2"/>
</dbReference>
<dbReference type="Gene3D" id="3.30.160.60">
    <property type="entry name" value="Classic Zinc Finger"/>
    <property type="match status" value="2"/>
</dbReference>
<name>A0A1Y2G2I6_9BASI</name>
<keyword evidence="9" id="KW-1185">Reference proteome</keyword>
<evidence type="ECO:0000256" key="5">
    <source>
        <dbReference type="PROSITE-ProRule" id="PRU00042"/>
    </source>
</evidence>
<dbReference type="SUPFAM" id="SSF57667">
    <property type="entry name" value="beta-beta-alpha zinc fingers"/>
    <property type="match status" value="1"/>
</dbReference>
<dbReference type="PANTHER" id="PTHR23235:SF120">
    <property type="entry name" value="KRUPPEL-LIKE FACTOR 15"/>
    <property type="match status" value="1"/>
</dbReference>
<protein>
    <recommendedName>
        <fullName evidence="7">C2H2-type domain-containing protein</fullName>
    </recommendedName>
</protein>
<dbReference type="Pfam" id="PF00096">
    <property type="entry name" value="zf-C2H2"/>
    <property type="match status" value="2"/>
</dbReference>
<feature type="compositionally biased region" description="Pro residues" evidence="6">
    <location>
        <begin position="238"/>
        <end position="249"/>
    </location>
</feature>
<dbReference type="InParanoid" id="A0A1Y2G2I6"/>
<dbReference type="Proteomes" id="UP000193467">
    <property type="component" value="Unassembled WGS sequence"/>
</dbReference>
<evidence type="ECO:0000259" key="7">
    <source>
        <dbReference type="PROSITE" id="PS50157"/>
    </source>
</evidence>
<proteinExistence type="predicted"/>
<keyword evidence="4" id="KW-0862">Zinc</keyword>
<feature type="region of interest" description="Disordered" evidence="6">
    <location>
        <begin position="204"/>
        <end position="311"/>
    </location>
</feature>
<dbReference type="SMART" id="SM00355">
    <property type="entry name" value="ZnF_C2H2"/>
    <property type="match status" value="2"/>
</dbReference>
<accession>A0A1Y2G2I6</accession>
<dbReference type="GO" id="GO:0000981">
    <property type="term" value="F:DNA-binding transcription factor activity, RNA polymerase II-specific"/>
    <property type="evidence" value="ECO:0007669"/>
    <property type="project" value="TreeGrafter"/>
</dbReference>
<sequence length="479" mass="52499">MSSSSYWRAYKPFKDDSDNSYPLPPDQSPYNSAVALGSIPSFPLPLPPSPPMHSSYSEDSQWDTREDLGDEGWDEGGVAAQGEAGGSRKRSFGEGASDREGSRAKRQDWRGVDVMESGKGHLRADTRSYEDMLGSRVGARGDGSASGQPSASSSYAASAPKQSSSAFPEPNYLHLNFDPKLTEGAQYTSLEALLAASTLPNLLPPHADELVFDPQPKSRRAASLPHPYYSKTSYLPLLQPPHFPLPPRSSPSSSSSTRPHPISIPPDCSLWQDWRADDDDGCRHHSSPTSSTYSLPSAPQHSPLTPPGPNHCFAPDVPLPFYPQWTDFSFKHDDLGSTTRAPSPRLSQLVMQENGEQLGEKGEQSAPLKKSRTKRCDGGRQGPPLDEAKRAYKCDHQGCGKAFARPSALTTHKRSHSKEKPFVCPLPTCRRAFTVFSNLKRHTKIHPEVDYSRVTSADYETNRIQEVVEVASPSLLSEE</sequence>
<comment type="caution">
    <text evidence="8">The sequence shown here is derived from an EMBL/GenBank/DDBJ whole genome shotgun (WGS) entry which is preliminary data.</text>
</comment>
<feature type="domain" description="C2H2-type" evidence="7">
    <location>
        <begin position="422"/>
        <end position="446"/>
    </location>
</feature>
<keyword evidence="3 5" id="KW-0863">Zinc-finger</keyword>
<evidence type="ECO:0000256" key="4">
    <source>
        <dbReference type="ARBA" id="ARBA00022833"/>
    </source>
</evidence>
<feature type="region of interest" description="Disordered" evidence="6">
    <location>
        <begin position="355"/>
        <end position="384"/>
    </location>
</feature>
<dbReference type="STRING" id="106004.A0A1Y2G2I6"/>
<keyword evidence="1" id="KW-0479">Metal-binding</keyword>
<dbReference type="FunFam" id="3.30.160.60:FF:000125">
    <property type="entry name" value="Putative zinc finger protein 143"/>
    <property type="match status" value="1"/>
</dbReference>
<evidence type="ECO:0000256" key="6">
    <source>
        <dbReference type="SAM" id="MobiDB-lite"/>
    </source>
</evidence>
<evidence type="ECO:0000256" key="1">
    <source>
        <dbReference type="ARBA" id="ARBA00022723"/>
    </source>
</evidence>
<dbReference type="PROSITE" id="PS50157">
    <property type="entry name" value="ZINC_FINGER_C2H2_2"/>
    <property type="match status" value="2"/>
</dbReference>
<feature type="region of interest" description="Disordered" evidence="6">
    <location>
        <begin position="1"/>
        <end position="175"/>
    </location>
</feature>
<organism evidence="8 9">
    <name type="scientific">Leucosporidium creatinivorum</name>
    <dbReference type="NCBI Taxonomy" id="106004"/>
    <lineage>
        <taxon>Eukaryota</taxon>
        <taxon>Fungi</taxon>
        <taxon>Dikarya</taxon>
        <taxon>Basidiomycota</taxon>
        <taxon>Pucciniomycotina</taxon>
        <taxon>Microbotryomycetes</taxon>
        <taxon>Leucosporidiales</taxon>
        <taxon>Leucosporidium</taxon>
    </lineage>
</organism>
<dbReference type="InterPro" id="IPR013087">
    <property type="entry name" value="Znf_C2H2_type"/>
</dbReference>
<evidence type="ECO:0000256" key="3">
    <source>
        <dbReference type="ARBA" id="ARBA00022771"/>
    </source>
</evidence>
<dbReference type="InterPro" id="IPR036236">
    <property type="entry name" value="Znf_C2H2_sf"/>
</dbReference>
<dbReference type="OrthoDB" id="6077919at2759"/>
<dbReference type="PANTHER" id="PTHR23235">
    <property type="entry name" value="KRUEPPEL-LIKE TRANSCRIPTION FACTOR"/>
    <property type="match status" value="1"/>
</dbReference>
<evidence type="ECO:0000313" key="8">
    <source>
        <dbReference type="EMBL" id="ORY89831.1"/>
    </source>
</evidence>
<feature type="compositionally biased region" description="Low complexity" evidence="6">
    <location>
        <begin position="287"/>
        <end position="297"/>
    </location>
</feature>
<dbReference type="GO" id="GO:0008270">
    <property type="term" value="F:zinc ion binding"/>
    <property type="evidence" value="ECO:0007669"/>
    <property type="project" value="UniProtKB-KW"/>
</dbReference>
<feature type="domain" description="C2H2-type" evidence="7">
    <location>
        <begin position="392"/>
        <end position="421"/>
    </location>
</feature>
<feature type="compositionally biased region" description="Low complexity" evidence="6">
    <location>
        <begin position="143"/>
        <end position="166"/>
    </location>
</feature>
<gene>
    <name evidence="8" type="ORF">BCR35DRAFT_329178</name>
</gene>
<feature type="compositionally biased region" description="Basic and acidic residues" evidence="6">
    <location>
        <begin position="96"/>
        <end position="130"/>
    </location>
</feature>
<dbReference type="AlphaFoldDB" id="A0A1Y2G2I6"/>
<evidence type="ECO:0000313" key="9">
    <source>
        <dbReference type="Proteomes" id="UP000193467"/>
    </source>
</evidence>
<feature type="compositionally biased region" description="Low complexity" evidence="6">
    <location>
        <begin position="250"/>
        <end position="261"/>
    </location>
</feature>
<feature type="compositionally biased region" description="Pro residues" evidence="6">
    <location>
        <begin position="42"/>
        <end position="51"/>
    </location>
</feature>
<reference evidence="8 9" key="1">
    <citation type="submission" date="2016-07" db="EMBL/GenBank/DDBJ databases">
        <title>Pervasive Adenine N6-methylation of Active Genes in Fungi.</title>
        <authorList>
            <consortium name="DOE Joint Genome Institute"/>
            <person name="Mondo S.J."/>
            <person name="Dannebaum R.O."/>
            <person name="Kuo R.C."/>
            <person name="Labutti K."/>
            <person name="Haridas S."/>
            <person name="Kuo A."/>
            <person name="Salamov A."/>
            <person name="Ahrendt S.R."/>
            <person name="Lipzen A."/>
            <person name="Sullivan W."/>
            <person name="Andreopoulos W.B."/>
            <person name="Clum A."/>
            <person name="Lindquist E."/>
            <person name="Daum C."/>
            <person name="Ramamoorthy G.K."/>
            <person name="Gryganskyi A."/>
            <person name="Culley D."/>
            <person name="Magnuson J.K."/>
            <person name="James T.Y."/>
            <person name="O'Malley M.A."/>
            <person name="Stajich J.E."/>
            <person name="Spatafora J.W."/>
            <person name="Visel A."/>
            <person name="Grigoriev I.V."/>
        </authorList>
    </citation>
    <scope>NUCLEOTIDE SEQUENCE [LARGE SCALE GENOMIC DNA]</scope>
    <source>
        <strain evidence="8 9">62-1032</strain>
    </source>
</reference>